<dbReference type="Pfam" id="PF03445">
    <property type="entry name" value="DUF294"/>
    <property type="match status" value="1"/>
</dbReference>
<evidence type="ECO:0000259" key="4">
    <source>
        <dbReference type="PROSITE" id="PS51371"/>
    </source>
</evidence>
<dbReference type="Pfam" id="PF00571">
    <property type="entry name" value="CBS"/>
    <property type="match status" value="1"/>
</dbReference>
<dbReference type="PANTHER" id="PTHR43080:SF2">
    <property type="entry name" value="CBS DOMAIN-CONTAINING PROTEIN"/>
    <property type="match status" value="1"/>
</dbReference>
<organism evidence="5 6">
    <name type="scientific">Evansella tamaricis</name>
    <dbReference type="NCBI Taxonomy" id="2069301"/>
    <lineage>
        <taxon>Bacteria</taxon>
        <taxon>Bacillati</taxon>
        <taxon>Bacillota</taxon>
        <taxon>Bacilli</taxon>
        <taxon>Bacillales</taxon>
        <taxon>Bacillaceae</taxon>
        <taxon>Evansella</taxon>
    </lineage>
</organism>
<dbReference type="CDD" id="cd05401">
    <property type="entry name" value="NT_GlnE_GlnD_like"/>
    <property type="match status" value="1"/>
</dbReference>
<dbReference type="PROSITE" id="PS51371">
    <property type="entry name" value="CBS"/>
    <property type="match status" value="1"/>
</dbReference>
<keyword evidence="6" id="KW-1185">Reference proteome</keyword>
<dbReference type="SMART" id="SM00100">
    <property type="entry name" value="cNMP"/>
    <property type="match status" value="1"/>
</dbReference>
<dbReference type="EMBL" id="JAHQCS010000186">
    <property type="protein sequence ID" value="MBU9714845.1"/>
    <property type="molecule type" value="Genomic_DNA"/>
</dbReference>
<protein>
    <submittedName>
        <fullName evidence="5">Cyclic nucleotide-binding domain-containing protein</fullName>
    </submittedName>
</protein>
<dbReference type="InterPro" id="IPR018821">
    <property type="entry name" value="DUF294_put_nucleoTrafse_sb-bd"/>
</dbReference>
<dbReference type="InterPro" id="IPR005105">
    <property type="entry name" value="GlnD_Uridyltrans_N"/>
</dbReference>
<evidence type="ECO:0000313" key="5">
    <source>
        <dbReference type="EMBL" id="MBU9714845.1"/>
    </source>
</evidence>
<feature type="domain" description="Cyclic nucleotide-binding" evidence="3">
    <location>
        <begin position="18"/>
        <end position="121"/>
    </location>
</feature>
<dbReference type="CDD" id="cd00038">
    <property type="entry name" value="CAP_ED"/>
    <property type="match status" value="1"/>
</dbReference>
<dbReference type="InterPro" id="IPR051257">
    <property type="entry name" value="Diverse_CBS-Domain"/>
</dbReference>
<evidence type="ECO:0000256" key="2">
    <source>
        <dbReference type="PROSITE-ProRule" id="PRU00703"/>
    </source>
</evidence>
<proteinExistence type="predicted"/>
<dbReference type="Pfam" id="PF00027">
    <property type="entry name" value="cNMP_binding"/>
    <property type="match status" value="1"/>
</dbReference>
<dbReference type="Proteomes" id="UP000784880">
    <property type="component" value="Unassembled WGS sequence"/>
</dbReference>
<dbReference type="RefSeq" id="WP_217069667.1">
    <property type="nucleotide sequence ID" value="NZ_JAHQCS010000186.1"/>
</dbReference>
<dbReference type="InterPro" id="IPR000644">
    <property type="entry name" value="CBS_dom"/>
</dbReference>
<keyword evidence="1 2" id="KW-0129">CBS domain</keyword>
<dbReference type="PROSITE" id="PS50042">
    <property type="entry name" value="CNMP_BINDING_3"/>
    <property type="match status" value="1"/>
</dbReference>
<dbReference type="InterPro" id="IPR000595">
    <property type="entry name" value="cNMP-bd_dom"/>
</dbReference>
<gene>
    <name evidence="5" type="ORF">KS419_24165</name>
</gene>
<evidence type="ECO:0000259" key="3">
    <source>
        <dbReference type="PROSITE" id="PS50042"/>
    </source>
</evidence>
<dbReference type="CDD" id="cd02205">
    <property type="entry name" value="CBS_pair_SF"/>
    <property type="match status" value="1"/>
</dbReference>
<accession>A0ABS6JR15</accession>
<reference evidence="5 6" key="1">
    <citation type="submission" date="2021-06" db="EMBL/GenBank/DDBJ databases">
        <title>Bacillus sp. RD4P76, an endophyte from a halophyte.</title>
        <authorList>
            <person name="Sun J.-Q."/>
        </authorList>
    </citation>
    <scope>NUCLEOTIDE SEQUENCE [LARGE SCALE GENOMIC DNA]</scope>
    <source>
        <strain evidence="5 6">CGMCC 1.15917</strain>
    </source>
</reference>
<feature type="domain" description="CBS" evidence="4">
    <location>
        <begin position="168"/>
        <end position="225"/>
    </location>
</feature>
<name>A0ABS6JR15_9BACI</name>
<comment type="caution">
    <text evidence="5">The sequence shown here is derived from an EMBL/GenBank/DDBJ whole genome shotgun (WGS) entry which is preliminary data.</text>
</comment>
<dbReference type="PANTHER" id="PTHR43080">
    <property type="entry name" value="CBS DOMAIN-CONTAINING PROTEIN CBSX3, MITOCHONDRIAL"/>
    <property type="match status" value="1"/>
</dbReference>
<sequence>MKEENNRTNMDVIRTTRPFNLLSDTEFMEMTGNSKRHSFKENEFLFHEEDEEVEMHFLLQGLAKNVLHRENGQPFSVRFYYPGDLIGTLILLAGNQLNFSVQALERCETVQFNKAAFLKVMTENKLFSDVILGEIGDRMKSLYEEIKRSRSNGDTENIPLYRTRIRTIMEKVPAILTERTIKEAARTISELRKPGLIVWDRDKKLVGIITQHQIVDALMQGKGNEYVQDWAFRGARTIQEDAFCYEALPSFKDEHVDLLPVLRKKKVVGIVTAESFLLLQDSKYINLSFELQHADSPEALGKLSPKNNEHFISFTDALLRDGTPASEVCELISNYNDLIHRKAIKIALKEMKEEGYGLPPVNYCFIVMGSQGRKEQAFSTDQDNGFILDNYEHLPHQKDIINYFKYFAEKINRMLVMCGFPECTGGIMAREEKWCRSLQSWTEEVKRWVKETDSQEVRDFTIFVDYRPVFGDFDLAIRLREAVTPTIQKGKILHAMLMKDTIRFRVPINSFNKIVTKGKSKSFDLKKSAMMQIVNGVRIFAIRYGIMEVSTSKRLDELEKAEAFHPRDVKNAKLALDYLHLFRIREHMNQLKSNIPLSNELSITSLTKEEKKRLKESLTIAKRLQQISELSFAKNRGI</sequence>
<evidence type="ECO:0000256" key="1">
    <source>
        <dbReference type="ARBA" id="ARBA00023122"/>
    </source>
</evidence>
<evidence type="ECO:0000313" key="6">
    <source>
        <dbReference type="Proteomes" id="UP000784880"/>
    </source>
</evidence>
<dbReference type="SMART" id="SM00116">
    <property type="entry name" value="CBS"/>
    <property type="match status" value="2"/>
</dbReference>
<dbReference type="Pfam" id="PF10335">
    <property type="entry name" value="DUF294_C"/>
    <property type="match status" value="1"/>
</dbReference>